<dbReference type="InterPro" id="IPR007473">
    <property type="entry name" value="RlmJ"/>
</dbReference>
<feature type="binding site" evidence="1">
    <location>
        <position position="19"/>
    </location>
    <ligand>
        <name>S-adenosyl-L-methionine</name>
        <dbReference type="ChEBI" id="CHEBI:59789"/>
    </ligand>
</feature>
<keyword evidence="1" id="KW-0489">Methyltransferase</keyword>
<dbReference type="EMBL" id="MSDO01000012">
    <property type="protein sequence ID" value="OLO04232.1"/>
    <property type="molecule type" value="Genomic_DNA"/>
</dbReference>
<sequence>MLAYQHAYHAGNFADVHKHLGLRRLIQAMMGKSSAISFVDTHAGRGLYPLAAAETQKLGEYHQGVERLWQRRRGLSADSPIGEWLAALATLQAGAELSRYPGSPWWLGSALRPQDRLTLFELHPAEHRHLVDQAFSAESAVQRRHADGLKGLSKLVPVSTPRLCVLIDPSYERKAEYEEVAETLRQVSRKVRHAVVLVWYPLLPADRHRRMLETLRAAGIPKLWRSELQIREPIADRGMYGSGLLVMNPPWQLDRELDQVFSALAPMLAEGATHRSEWWTGEA</sequence>
<dbReference type="GO" id="GO:0036307">
    <property type="term" value="F:23S rRNA (adenine(2030)-N(6))-methyltransferase activity"/>
    <property type="evidence" value="ECO:0007669"/>
    <property type="project" value="UniProtKB-UniRule"/>
</dbReference>
<dbReference type="InterPro" id="IPR029063">
    <property type="entry name" value="SAM-dependent_MTases_sf"/>
</dbReference>
<evidence type="ECO:0000313" key="3">
    <source>
        <dbReference type="Proteomes" id="UP000186878"/>
    </source>
</evidence>
<dbReference type="PANTHER" id="PTHR37426:SF1">
    <property type="entry name" value="RIBOSOMAL RNA LARGE SUBUNIT METHYLTRANSFERASE J"/>
    <property type="match status" value="1"/>
</dbReference>
<feature type="binding site" evidence="1">
    <location>
        <position position="42"/>
    </location>
    <ligand>
        <name>S-adenosyl-L-methionine</name>
        <dbReference type="ChEBI" id="CHEBI:59789"/>
    </ligand>
</feature>
<dbReference type="Proteomes" id="UP000186878">
    <property type="component" value="Unassembled WGS sequence"/>
</dbReference>
<keyword evidence="1" id="KW-0949">S-adenosyl-L-methionine</keyword>
<dbReference type="RefSeq" id="WP_075570053.1">
    <property type="nucleotide sequence ID" value="NZ_MSDO01000012.1"/>
</dbReference>
<dbReference type="OrthoDB" id="9791274at2"/>
<organism evidence="2 3">
    <name type="scientific">Salinicola socius</name>
    <dbReference type="NCBI Taxonomy" id="404433"/>
    <lineage>
        <taxon>Bacteria</taxon>
        <taxon>Pseudomonadati</taxon>
        <taxon>Pseudomonadota</taxon>
        <taxon>Gammaproteobacteria</taxon>
        <taxon>Oceanospirillales</taxon>
        <taxon>Halomonadaceae</taxon>
        <taxon>Salinicola</taxon>
    </lineage>
</organism>
<comment type="catalytic activity">
    <reaction evidence="1">
        <text>adenosine(2030) in 23S rRNA + S-adenosyl-L-methionine = N(6)-methyladenosine(2030) in 23S rRNA + S-adenosyl-L-homocysteine + H(+)</text>
        <dbReference type="Rhea" id="RHEA:43736"/>
        <dbReference type="Rhea" id="RHEA-COMP:10668"/>
        <dbReference type="Rhea" id="RHEA-COMP:10669"/>
        <dbReference type="ChEBI" id="CHEBI:15378"/>
        <dbReference type="ChEBI" id="CHEBI:57856"/>
        <dbReference type="ChEBI" id="CHEBI:59789"/>
        <dbReference type="ChEBI" id="CHEBI:74411"/>
        <dbReference type="ChEBI" id="CHEBI:74449"/>
        <dbReference type="EC" id="2.1.1.266"/>
    </reaction>
</comment>
<dbReference type="GO" id="GO:0070475">
    <property type="term" value="P:rRNA base methylation"/>
    <property type="evidence" value="ECO:0007669"/>
    <property type="project" value="UniProtKB-UniRule"/>
</dbReference>
<dbReference type="SUPFAM" id="SSF53335">
    <property type="entry name" value="S-adenosyl-L-methionine-dependent methyltransferases"/>
    <property type="match status" value="1"/>
</dbReference>
<keyword evidence="1" id="KW-0694">RNA-binding</keyword>
<comment type="subunit">
    <text evidence="1">Monomer.</text>
</comment>
<feature type="binding site" evidence="1">
    <location>
        <begin position="147"/>
        <end position="148"/>
    </location>
    <ligand>
        <name>S-adenosyl-L-methionine</name>
        <dbReference type="ChEBI" id="CHEBI:59789"/>
    </ligand>
</feature>
<keyword evidence="3" id="KW-1185">Reference proteome</keyword>
<comment type="caution">
    <text evidence="2">The sequence shown here is derived from an EMBL/GenBank/DDBJ whole genome shotgun (WGS) entry which is preliminary data.</text>
</comment>
<reference evidence="2 3" key="1">
    <citation type="submission" date="2016-12" db="EMBL/GenBank/DDBJ databases">
        <title>Draft genome sequences of strains Salinicola socius SMB35, Salinicola sp. MH3R3-1 and Chromohalobacter sp. SMB17 from the Verkhnekamsk potash mining region of Russia.</title>
        <authorList>
            <person name="Mavrodi D.V."/>
            <person name="Olsson B.E."/>
            <person name="Korsakova E.S."/>
            <person name="Pyankova A."/>
            <person name="Mavrodi O.V."/>
            <person name="Plotnikova E.G."/>
        </authorList>
    </citation>
    <scope>NUCLEOTIDE SEQUENCE [LARGE SCALE GENOMIC DNA]</scope>
    <source>
        <strain evidence="2 3">SMB35</strain>
    </source>
</reference>
<feature type="site" description="Interaction with substrate rRNA" evidence="1">
    <location>
        <position position="4"/>
    </location>
</feature>
<feature type="binding site" evidence="1">
    <location>
        <position position="121"/>
    </location>
    <ligand>
        <name>S-adenosyl-L-methionine</name>
        <dbReference type="ChEBI" id="CHEBI:59789"/>
    </ligand>
</feature>
<keyword evidence="1" id="KW-0698">rRNA processing</keyword>
<feature type="binding site" evidence="1">
    <location>
        <position position="103"/>
    </location>
    <ligand>
        <name>S-adenosyl-L-methionine</name>
        <dbReference type="ChEBI" id="CHEBI:59789"/>
    </ligand>
</feature>
<feature type="binding site" evidence="1">
    <location>
        <position position="168"/>
    </location>
    <ligand>
        <name>S-adenosyl-L-methionine</name>
        <dbReference type="ChEBI" id="CHEBI:59789"/>
    </ligand>
</feature>
<dbReference type="GO" id="GO:0003723">
    <property type="term" value="F:RNA binding"/>
    <property type="evidence" value="ECO:0007669"/>
    <property type="project" value="UniProtKB-UniRule"/>
</dbReference>
<dbReference type="EC" id="2.1.1.266" evidence="1"/>
<gene>
    <name evidence="1" type="primary">rlmJ</name>
    <name evidence="2" type="ORF">BTW07_10090</name>
</gene>
<protein>
    <recommendedName>
        <fullName evidence="1">Ribosomal RNA large subunit methyltransferase J</fullName>
        <ecNumber evidence="1">2.1.1.266</ecNumber>
    </recommendedName>
    <alternativeName>
        <fullName evidence="1">23S rRNA (adenine(2030)-N6)-methyltransferase</fullName>
    </alternativeName>
    <alternativeName>
        <fullName evidence="1">23S rRNA m6A2030 methyltransferase</fullName>
    </alternativeName>
</protein>
<dbReference type="AlphaFoldDB" id="A0A1Q8SS74"/>
<dbReference type="HAMAP" id="MF_00934">
    <property type="entry name" value="23SrRNA_methyltr_J"/>
    <property type="match status" value="1"/>
</dbReference>
<feature type="active site" description="Proton acceptor" evidence="1">
    <location>
        <position position="168"/>
    </location>
</feature>
<accession>A0A1Q8SS74</accession>
<evidence type="ECO:0000256" key="1">
    <source>
        <dbReference type="HAMAP-Rule" id="MF_00934"/>
    </source>
</evidence>
<dbReference type="GO" id="GO:0005829">
    <property type="term" value="C:cytosol"/>
    <property type="evidence" value="ECO:0007669"/>
    <property type="project" value="TreeGrafter"/>
</dbReference>
<comment type="similarity">
    <text evidence="1">Belongs to the RlmJ family.</text>
</comment>
<proteinExistence type="inferred from homology"/>
<dbReference type="Gene3D" id="3.40.50.150">
    <property type="entry name" value="Vaccinia Virus protein VP39"/>
    <property type="match status" value="1"/>
</dbReference>
<dbReference type="STRING" id="404433.BTW07_10090"/>
<keyword evidence="1" id="KW-0808">Transferase</keyword>
<dbReference type="PANTHER" id="PTHR37426">
    <property type="entry name" value="RIBOSOMAL RNA LARGE SUBUNIT METHYLTRANSFERASE J"/>
    <property type="match status" value="1"/>
</dbReference>
<evidence type="ECO:0000313" key="2">
    <source>
        <dbReference type="EMBL" id="OLO04232.1"/>
    </source>
</evidence>
<comment type="function">
    <text evidence="1">Specifically methylates the adenine in position 2030 of 23S rRNA.</text>
</comment>
<dbReference type="Pfam" id="PF04378">
    <property type="entry name" value="RsmJ"/>
    <property type="match status" value="1"/>
</dbReference>
<name>A0A1Q8SS74_9GAMM</name>